<feature type="compositionally biased region" description="Low complexity" evidence="8">
    <location>
        <begin position="135"/>
        <end position="163"/>
    </location>
</feature>
<feature type="compositionally biased region" description="Low complexity" evidence="8">
    <location>
        <begin position="28"/>
        <end position="49"/>
    </location>
</feature>
<dbReference type="OrthoDB" id="1935198at2759"/>
<dbReference type="GO" id="GO:0003700">
    <property type="term" value="F:DNA-binding transcription factor activity"/>
    <property type="evidence" value="ECO:0007669"/>
    <property type="project" value="InterPro"/>
</dbReference>
<evidence type="ECO:0000256" key="5">
    <source>
        <dbReference type="ARBA" id="ARBA00023163"/>
    </source>
</evidence>
<gene>
    <name evidence="9" type="ORF">EJB05_52031</name>
</gene>
<keyword evidence="6" id="KW-0539">Nucleus</keyword>
<evidence type="ECO:0000256" key="1">
    <source>
        <dbReference type="ARBA" id="ARBA00022473"/>
    </source>
</evidence>
<evidence type="ECO:0000256" key="6">
    <source>
        <dbReference type="ARBA" id="ARBA00023242"/>
    </source>
</evidence>
<reference evidence="9 10" key="1">
    <citation type="journal article" date="2019" name="Sci. Rep.">
        <title>A high-quality genome of Eragrostis curvula grass provides insights into Poaceae evolution and supports new strategies to enhance forage quality.</title>
        <authorList>
            <person name="Carballo J."/>
            <person name="Santos B.A.C.M."/>
            <person name="Zappacosta D."/>
            <person name="Garbus I."/>
            <person name="Selva J.P."/>
            <person name="Gallo C.A."/>
            <person name="Diaz A."/>
            <person name="Albertini E."/>
            <person name="Caccamo M."/>
            <person name="Echenique V."/>
        </authorList>
    </citation>
    <scope>NUCLEOTIDE SEQUENCE [LARGE SCALE GENOMIC DNA]</scope>
    <source>
        <strain evidence="10">cv. Victoria</strain>
        <tissue evidence="9">Leaf</tissue>
    </source>
</reference>
<keyword evidence="2" id="KW-0805">Transcription regulation</keyword>
<feature type="region of interest" description="Disordered" evidence="8">
    <location>
        <begin position="15"/>
        <end position="61"/>
    </location>
</feature>
<name>A0A5J9SU18_9POAL</name>
<organism evidence="9 10">
    <name type="scientific">Eragrostis curvula</name>
    <name type="common">weeping love grass</name>
    <dbReference type="NCBI Taxonomy" id="38414"/>
    <lineage>
        <taxon>Eukaryota</taxon>
        <taxon>Viridiplantae</taxon>
        <taxon>Streptophyta</taxon>
        <taxon>Embryophyta</taxon>
        <taxon>Tracheophyta</taxon>
        <taxon>Spermatophyta</taxon>
        <taxon>Magnoliopsida</taxon>
        <taxon>Liliopsida</taxon>
        <taxon>Poales</taxon>
        <taxon>Poaceae</taxon>
        <taxon>PACMAD clade</taxon>
        <taxon>Chloridoideae</taxon>
        <taxon>Eragrostideae</taxon>
        <taxon>Eragrostidinae</taxon>
        <taxon>Eragrostis</taxon>
    </lineage>
</organism>
<evidence type="ECO:0008006" key="11">
    <source>
        <dbReference type="Google" id="ProtNLM"/>
    </source>
</evidence>
<dbReference type="InterPro" id="IPR044557">
    <property type="entry name" value="WOX8/9-like"/>
</dbReference>
<dbReference type="Proteomes" id="UP000324897">
    <property type="component" value="Unassembled WGS sequence"/>
</dbReference>
<dbReference type="Gramene" id="TVU02478">
    <property type="protein sequence ID" value="TVU02478"/>
    <property type="gene ID" value="EJB05_52031"/>
</dbReference>
<proteinExistence type="inferred from homology"/>
<protein>
    <recommendedName>
        <fullName evidence="11">Homeobox domain-containing protein</fullName>
    </recommendedName>
</protein>
<dbReference type="GO" id="GO:0003677">
    <property type="term" value="F:DNA binding"/>
    <property type="evidence" value="ECO:0007669"/>
    <property type="project" value="UniProtKB-KW"/>
</dbReference>
<keyword evidence="4" id="KW-0371">Homeobox</keyword>
<evidence type="ECO:0000256" key="3">
    <source>
        <dbReference type="ARBA" id="ARBA00023125"/>
    </source>
</evidence>
<accession>A0A5J9SU18</accession>
<keyword evidence="1" id="KW-0217">Developmental protein</keyword>
<dbReference type="GO" id="GO:0050793">
    <property type="term" value="P:regulation of developmental process"/>
    <property type="evidence" value="ECO:0007669"/>
    <property type="project" value="InterPro"/>
</dbReference>
<keyword evidence="10" id="KW-1185">Reference proteome</keyword>
<dbReference type="PANTHER" id="PTHR47288:SF1">
    <property type="entry name" value="WUSCHEL-RELATED HOMEOBOX 9"/>
    <property type="match status" value="1"/>
</dbReference>
<evidence type="ECO:0000313" key="9">
    <source>
        <dbReference type="EMBL" id="TVU02478.1"/>
    </source>
</evidence>
<evidence type="ECO:0000256" key="8">
    <source>
        <dbReference type="SAM" id="MobiDB-lite"/>
    </source>
</evidence>
<evidence type="ECO:0000256" key="4">
    <source>
        <dbReference type="ARBA" id="ARBA00023155"/>
    </source>
</evidence>
<dbReference type="PANTHER" id="PTHR47288">
    <property type="entry name" value="WUSCHEL-RELATED HOMEOBOX 9"/>
    <property type="match status" value="1"/>
</dbReference>
<keyword evidence="3" id="KW-0238">DNA-binding</keyword>
<sequence>MASFNNRHWPSMFRSKHAAQPWQTQPDVSGSPPSLVSGGSTTTTTTGSSIKHSFPVERGREYGPVGDANVFYWFQNRKARSKNKLRAGSGGGSTGRMAPARAPPPARLQPVAHALYTPPPQIHAQHVQLFASPVQAPVPAPTSSSSSSSDRSSGSSRPASKPPQAATMSATEAMDLLGPLAAACPQVYSYQTPPSAAPSPKVQLDHAAAAADETIFVPWPQGYCLSAAELAAILGAQYMHLIHARRFCLTVSTCNAGLADHGVTGGAPPAPAADSATALVVAAAPADHDEGVAVLCVGDSATGRSVVREVAARHLDVRAQFGDAAVLFRYVGDGERPAVHVPVDAATGCTVEPLQHGVVYWVLV</sequence>
<dbReference type="EMBL" id="RWGY01000321">
    <property type="protein sequence ID" value="TVU02478.1"/>
    <property type="molecule type" value="Genomic_DNA"/>
</dbReference>
<feature type="region of interest" description="Disordered" evidence="8">
    <location>
        <begin position="81"/>
        <end position="105"/>
    </location>
</feature>
<comment type="similarity">
    <text evidence="7">Belongs to the WUS homeobox family.</text>
</comment>
<feature type="non-terminal residue" evidence="9">
    <location>
        <position position="1"/>
    </location>
</feature>
<comment type="caution">
    <text evidence="9">The sequence shown here is derived from an EMBL/GenBank/DDBJ whole genome shotgun (WGS) entry which is preliminary data.</text>
</comment>
<evidence type="ECO:0000313" key="10">
    <source>
        <dbReference type="Proteomes" id="UP000324897"/>
    </source>
</evidence>
<dbReference type="AlphaFoldDB" id="A0A5J9SU18"/>
<feature type="region of interest" description="Disordered" evidence="8">
    <location>
        <begin position="135"/>
        <end position="168"/>
    </location>
</feature>
<keyword evidence="5" id="KW-0804">Transcription</keyword>
<evidence type="ECO:0000256" key="7">
    <source>
        <dbReference type="ARBA" id="ARBA00024040"/>
    </source>
</evidence>
<evidence type="ECO:0000256" key="2">
    <source>
        <dbReference type="ARBA" id="ARBA00023015"/>
    </source>
</evidence>